<evidence type="ECO:0000256" key="8">
    <source>
        <dbReference type="ARBA" id="ARBA00023053"/>
    </source>
</evidence>
<dbReference type="PROSITE" id="PS50283">
    <property type="entry name" value="NA_SOLUT_SYMP_3"/>
    <property type="match status" value="1"/>
</dbReference>
<dbReference type="PANTHER" id="PTHR48086">
    <property type="entry name" value="SODIUM/PROLINE SYMPORTER-RELATED"/>
    <property type="match status" value="1"/>
</dbReference>
<dbReference type="GO" id="GO:0005886">
    <property type="term" value="C:plasma membrane"/>
    <property type="evidence" value="ECO:0007669"/>
    <property type="project" value="UniProtKB-SubCell"/>
</dbReference>
<keyword evidence="10 14" id="KW-0472">Membrane</keyword>
<dbReference type="InterPro" id="IPR038377">
    <property type="entry name" value="Na/Glc_symporter_sf"/>
</dbReference>
<evidence type="ECO:0000256" key="6">
    <source>
        <dbReference type="ARBA" id="ARBA00022847"/>
    </source>
</evidence>
<evidence type="ECO:0000256" key="12">
    <source>
        <dbReference type="ARBA" id="ARBA00033708"/>
    </source>
</evidence>
<dbReference type="OrthoDB" id="9789704at2"/>
<dbReference type="GO" id="GO:0006814">
    <property type="term" value="P:sodium ion transport"/>
    <property type="evidence" value="ECO:0007669"/>
    <property type="project" value="UniProtKB-KW"/>
</dbReference>
<keyword evidence="6" id="KW-0769">Symport</keyword>
<feature type="transmembrane region" description="Helical" evidence="14">
    <location>
        <begin position="429"/>
        <end position="448"/>
    </location>
</feature>
<keyword evidence="5 14" id="KW-0812">Transmembrane</keyword>
<dbReference type="InterPro" id="IPR001734">
    <property type="entry name" value="Na/solute_symporter"/>
</dbReference>
<organism evidence="15 16">
    <name type="scientific">Actinopolyspora saharensis</name>
    <dbReference type="NCBI Taxonomy" id="995062"/>
    <lineage>
        <taxon>Bacteria</taxon>
        <taxon>Bacillati</taxon>
        <taxon>Actinomycetota</taxon>
        <taxon>Actinomycetes</taxon>
        <taxon>Actinopolysporales</taxon>
        <taxon>Actinopolysporaceae</taxon>
        <taxon>Actinopolyspora</taxon>
    </lineage>
</organism>
<feature type="transmembrane region" description="Helical" evidence="14">
    <location>
        <begin position="377"/>
        <end position="395"/>
    </location>
</feature>
<dbReference type="PANTHER" id="PTHR48086:SF3">
    <property type="entry name" value="SODIUM_PROLINE SYMPORTER"/>
    <property type="match status" value="1"/>
</dbReference>
<keyword evidence="8" id="KW-0915">Sodium</keyword>
<feature type="transmembrane region" description="Helical" evidence="14">
    <location>
        <begin position="75"/>
        <end position="94"/>
    </location>
</feature>
<evidence type="ECO:0000256" key="9">
    <source>
        <dbReference type="ARBA" id="ARBA00023065"/>
    </source>
</evidence>
<proteinExistence type="inferred from homology"/>
<evidence type="ECO:0000256" key="10">
    <source>
        <dbReference type="ARBA" id="ARBA00023136"/>
    </source>
</evidence>
<dbReference type="STRING" id="995062.SAMN04489718_3985"/>
<accession>A0A1H1GYV8</accession>
<dbReference type="EMBL" id="FNKO01000002">
    <property type="protein sequence ID" value="SDR18319.1"/>
    <property type="molecule type" value="Genomic_DNA"/>
</dbReference>
<dbReference type="RefSeq" id="WP_092526709.1">
    <property type="nucleotide sequence ID" value="NZ_FNKO01000002.1"/>
</dbReference>
<evidence type="ECO:0000256" key="3">
    <source>
        <dbReference type="ARBA" id="ARBA00022448"/>
    </source>
</evidence>
<dbReference type="Proteomes" id="UP000199301">
    <property type="component" value="Unassembled WGS sequence"/>
</dbReference>
<keyword evidence="11" id="KW-0739">Sodium transport</keyword>
<dbReference type="CDD" id="cd10322">
    <property type="entry name" value="SLC5sbd"/>
    <property type="match status" value="1"/>
</dbReference>
<name>A0A1H1GYV8_9ACTN</name>
<dbReference type="InterPro" id="IPR050277">
    <property type="entry name" value="Sodium:Solute_Symporter"/>
</dbReference>
<feature type="transmembrane region" description="Helical" evidence="14">
    <location>
        <begin position="121"/>
        <end position="143"/>
    </location>
</feature>
<dbReference type="Gene3D" id="1.20.1730.10">
    <property type="entry name" value="Sodium/glucose cotransporter"/>
    <property type="match status" value="1"/>
</dbReference>
<evidence type="ECO:0000256" key="7">
    <source>
        <dbReference type="ARBA" id="ARBA00022989"/>
    </source>
</evidence>
<gene>
    <name evidence="15" type="ORF">SAMN04489718_3985</name>
</gene>
<feature type="transmembrane region" description="Helical" evidence="14">
    <location>
        <begin position="401"/>
        <end position="422"/>
    </location>
</feature>
<evidence type="ECO:0000256" key="4">
    <source>
        <dbReference type="ARBA" id="ARBA00022475"/>
    </source>
</evidence>
<keyword evidence="3" id="KW-0813">Transport</keyword>
<feature type="transmembrane region" description="Helical" evidence="14">
    <location>
        <begin position="46"/>
        <end position="69"/>
    </location>
</feature>
<feature type="transmembrane region" description="Helical" evidence="14">
    <location>
        <begin position="308"/>
        <end position="335"/>
    </location>
</feature>
<evidence type="ECO:0000313" key="16">
    <source>
        <dbReference type="Proteomes" id="UP000199301"/>
    </source>
</evidence>
<evidence type="ECO:0000256" key="14">
    <source>
        <dbReference type="SAM" id="Phobius"/>
    </source>
</evidence>
<keyword evidence="16" id="KW-1185">Reference proteome</keyword>
<keyword evidence="7 14" id="KW-1133">Transmembrane helix</keyword>
<keyword evidence="9" id="KW-0406">Ion transport</keyword>
<feature type="transmembrane region" description="Helical" evidence="14">
    <location>
        <begin position="272"/>
        <end position="296"/>
    </location>
</feature>
<evidence type="ECO:0000256" key="1">
    <source>
        <dbReference type="ARBA" id="ARBA00004651"/>
    </source>
</evidence>
<keyword evidence="4" id="KW-1003">Cell membrane</keyword>
<feature type="transmembrane region" description="Helical" evidence="14">
    <location>
        <begin position="6"/>
        <end position="26"/>
    </location>
</feature>
<reference evidence="16" key="1">
    <citation type="submission" date="2016-10" db="EMBL/GenBank/DDBJ databases">
        <authorList>
            <person name="Varghese N."/>
            <person name="Submissions S."/>
        </authorList>
    </citation>
    <scope>NUCLEOTIDE SEQUENCE [LARGE SCALE GENOMIC DNA]</scope>
    <source>
        <strain evidence="16">DSM 45459</strain>
    </source>
</reference>
<evidence type="ECO:0000256" key="13">
    <source>
        <dbReference type="RuleBase" id="RU362091"/>
    </source>
</evidence>
<evidence type="ECO:0000313" key="15">
    <source>
        <dbReference type="EMBL" id="SDR18319.1"/>
    </source>
</evidence>
<evidence type="ECO:0000256" key="5">
    <source>
        <dbReference type="ARBA" id="ARBA00022692"/>
    </source>
</evidence>
<feature type="transmembrane region" description="Helical" evidence="14">
    <location>
        <begin position="468"/>
        <end position="488"/>
    </location>
</feature>
<dbReference type="Pfam" id="PF00474">
    <property type="entry name" value="SSF"/>
    <property type="match status" value="1"/>
</dbReference>
<comment type="subcellular location">
    <subcellularLocation>
        <location evidence="1">Cell membrane</location>
        <topology evidence="1">Multi-pass membrane protein</topology>
    </subcellularLocation>
</comment>
<dbReference type="AlphaFoldDB" id="A0A1H1GYV8"/>
<dbReference type="GO" id="GO:0015293">
    <property type="term" value="F:symporter activity"/>
    <property type="evidence" value="ECO:0007669"/>
    <property type="project" value="UniProtKB-KW"/>
</dbReference>
<feature type="transmembrane region" description="Helical" evidence="14">
    <location>
        <begin position="185"/>
        <end position="207"/>
    </location>
</feature>
<evidence type="ECO:0000256" key="11">
    <source>
        <dbReference type="ARBA" id="ARBA00023201"/>
    </source>
</evidence>
<sequence>MSVAFWGWIFLAAYVAVMFYFGYVGLRRTTNADSYATARGSYSGPLLGLSFMAMIASGSTFMGMPGIAYESGFKAAYYPLLYPVGAYIGVMIVARRMKGSGDRMGSISVPDFLGDLFRSPILRALAALLSLFLIYYLMAQLAASGQMFETLFGISYQWGITIAMLIILGYMFFGGTHSDIVTDAVQGIFMLVIAVMVIGGFLIGFGVDGFGPGAVNAALAENMRWDVHTDPTGDSTFANWWVIVLLLVAHLGFVVQPHLGNKFFALRGTAQVRWFVVTSSLAGFTVSFLFLGGVLARAIGVNPGHSDAVMPALFIEMAPAWLAALLSVAILSAIVSSSDGLLMSISQIFANDLYRKTWVPWRGQDPDSPAVDRRSLLIGRAGVLVAGAIAVAAVWTPPELLAVWMWVGVGGMISSLTGPLFLGVWWRGATAPGALTGMLSGFGIYAALHLGPQFGLYAGAFPWNDNPFAATAVGMVTGLLGTCVGSVLTNNRTRTTNDVETPEHSRET</sequence>
<evidence type="ECO:0000256" key="2">
    <source>
        <dbReference type="ARBA" id="ARBA00006434"/>
    </source>
</evidence>
<feature type="transmembrane region" description="Helical" evidence="14">
    <location>
        <begin position="240"/>
        <end position="260"/>
    </location>
</feature>
<feature type="transmembrane region" description="Helical" evidence="14">
    <location>
        <begin position="155"/>
        <end position="173"/>
    </location>
</feature>
<comment type="similarity">
    <text evidence="2 13">Belongs to the sodium:solute symporter (SSF) (TC 2.A.21) family.</text>
</comment>
<comment type="catalytic activity">
    <reaction evidence="12">
        <text>L-proline(in) + Na(+)(in) = L-proline(out) + Na(+)(out)</text>
        <dbReference type="Rhea" id="RHEA:28967"/>
        <dbReference type="ChEBI" id="CHEBI:29101"/>
        <dbReference type="ChEBI" id="CHEBI:60039"/>
    </reaction>
</comment>
<protein>
    <submittedName>
        <fullName evidence="15">Sodium/proline symporter</fullName>
    </submittedName>
</protein>